<dbReference type="AlphaFoldDB" id="A0AAX6GS67"/>
<protein>
    <submittedName>
        <fullName evidence="2">Uncharacterized protein</fullName>
    </submittedName>
</protein>
<dbReference type="Proteomes" id="UP001140949">
    <property type="component" value="Unassembled WGS sequence"/>
</dbReference>
<reference evidence="2" key="2">
    <citation type="submission" date="2023-04" db="EMBL/GenBank/DDBJ databases">
        <authorList>
            <person name="Bruccoleri R.E."/>
            <person name="Oakeley E.J."/>
            <person name="Faust A.-M."/>
            <person name="Dessus-Babus S."/>
            <person name="Altorfer M."/>
            <person name="Burckhardt D."/>
            <person name="Oertli M."/>
            <person name="Naumann U."/>
            <person name="Petersen F."/>
            <person name="Wong J."/>
        </authorList>
    </citation>
    <scope>NUCLEOTIDE SEQUENCE</scope>
    <source>
        <strain evidence="2">GSM-AAB239-AS_SAM_17_03QT</strain>
        <tissue evidence="2">Leaf</tissue>
    </source>
</reference>
<name>A0AAX6GS67_IRIPA</name>
<reference evidence="2" key="1">
    <citation type="journal article" date="2023" name="GigaByte">
        <title>Genome assembly of the bearded iris, Iris pallida Lam.</title>
        <authorList>
            <person name="Bruccoleri R.E."/>
            <person name="Oakeley E.J."/>
            <person name="Faust A.M.E."/>
            <person name="Altorfer M."/>
            <person name="Dessus-Babus S."/>
            <person name="Burckhardt D."/>
            <person name="Oertli M."/>
            <person name="Naumann U."/>
            <person name="Petersen F."/>
            <person name="Wong J."/>
        </authorList>
    </citation>
    <scope>NUCLEOTIDE SEQUENCE</scope>
    <source>
        <strain evidence="2">GSM-AAB239-AS_SAM_17_03QT</strain>
    </source>
</reference>
<feature type="region of interest" description="Disordered" evidence="1">
    <location>
        <begin position="1"/>
        <end position="75"/>
    </location>
</feature>
<keyword evidence="3" id="KW-1185">Reference proteome</keyword>
<feature type="compositionally biased region" description="Low complexity" evidence="1">
    <location>
        <begin position="1"/>
        <end position="18"/>
    </location>
</feature>
<evidence type="ECO:0000313" key="3">
    <source>
        <dbReference type="Proteomes" id="UP001140949"/>
    </source>
</evidence>
<evidence type="ECO:0000256" key="1">
    <source>
        <dbReference type="SAM" id="MobiDB-lite"/>
    </source>
</evidence>
<proteinExistence type="predicted"/>
<sequence>MSGGTALRTATRATVTGGKSLLKSGKADLSSSGDDEASNFHGGGALSRERMASSSGGSKWHGEADPSSERRCRGL</sequence>
<feature type="compositionally biased region" description="Basic and acidic residues" evidence="1">
    <location>
        <begin position="60"/>
        <end position="75"/>
    </location>
</feature>
<comment type="caution">
    <text evidence="2">The sequence shown here is derived from an EMBL/GenBank/DDBJ whole genome shotgun (WGS) entry which is preliminary data.</text>
</comment>
<organism evidence="2 3">
    <name type="scientific">Iris pallida</name>
    <name type="common">Sweet iris</name>
    <dbReference type="NCBI Taxonomy" id="29817"/>
    <lineage>
        <taxon>Eukaryota</taxon>
        <taxon>Viridiplantae</taxon>
        <taxon>Streptophyta</taxon>
        <taxon>Embryophyta</taxon>
        <taxon>Tracheophyta</taxon>
        <taxon>Spermatophyta</taxon>
        <taxon>Magnoliopsida</taxon>
        <taxon>Liliopsida</taxon>
        <taxon>Asparagales</taxon>
        <taxon>Iridaceae</taxon>
        <taxon>Iridoideae</taxon>
        <taxon>Irideae</taxon>
        <taxon>Iris</taxon>
    </lineage>
</organism>
<gene>
    <name evidence="2" type="ORF">M6B38_347765</name>
</gene>
<dbReference type="EMBL" id="JANAVB010016599">
    <property type="protein sequence ID" value="KAJ6831650.1"/>
    <property type="molecule type" value="Genomic_DNA"/>
</dbReference>
<accession>A0AAX6GS67</accession>
<evidence type="ECO:0000313" key="2">
    <source>
        <dbReference type="EMBL" id="KAJ6831650.1"/>
    </source>
</evidence>